<feature type="transmembrane region" description="Helical" evidence="1">
    <location>
        <begin position="92"/>
        <end position="113"/>
    </location>
</feature>
<evidence type="ECO:0000313" key="2">
    <source>
        <dbReference type="EMBL" id="CRZ08789.1"/>
    </source>
</evidence>
<feature type="transmembrane region" description="Helical" evidence="1">
    <location>
        <begin position="33"/>
        <end position="55"/>
    </location>
</feature>
<organism evidence="2">
    <name type="scientific">Spongospora subterranea</name>
    <dbReference type="NCBI Taxonomy" id="70186"/>
    <lineage>
        <taxon>Eukaryota</taxon>
        <taxon>Sar</taxon>
        <taxon>Rhizaria</taxon>
        <taxon>Endomyxa</taxon>
        <taxon>Phytomyxea</taxon>
        <taxon>Plasmodiophorida</taxon>
        <taxon>Plasmodiophoridae</taxon>
        <taxon>Spongospora</taxon>
    </lineage>
</organism>
<proteinExistence type="predicted"/>
<protein>
    <submittedName>
        <fullName evidence="2">Uncharacterized protein</fullName>
    </submittedName>
</protein>
<accession>A0A0H5RJD1</accession>
<feature type="non-terminal residue" evidence="2">
    <location>
        <position position="1"/>
    </location>
</feature>
<name>A0A0H5RJD1_9EUKA</name>
<dbReference type="AlphaFoldDB" id="A0A0H5RJD1"/>
<keyword evidence="1" id="KW-0812">Transmembrane</keyword>
<keyword evidence="1" id="KW-0472">Membrane</keyword>
<sequence length="119" mass="11461">AGHWRVQSRHCTISRSTQKSTMGNCHGNGPVKLIIGAAVGAALPIALGIGAVALIPAAMSTFGTVVAGVGTLHAPLAAGGAAAILQASSSTLLTKTAAATCCLAGAALGAIAGKTKHPK</sequence>
<keyword evidence="1" id="KW-1133">Transmembrane helix</keyword>
<reference evidence="2" key="1">
    <citation type="submission" date="2015-04" db="EMBL/GenBank/DDBJ databases">
        <title>The genome sequence of the plant pathogenic Rhizarian Plasmodiophora brassicae reveals insights in its biotrophic life cycle and the origin of chitin synthesis.</title>
        <authorList>
            <person name="Schwelm A."/>
            <person name="Fogelqvist J."/>
            <person name="Knaust A."/>
            <person name="Julke S."/>
            <person name="Lilja T."/>
            <person name="Dhandapani V."/>
            <person name="Bonilla-Rosso G."/>
            <person name="Karlsson M."/>
            <person name="Shevchenko A."/>
            <person name="Choi S.R."/>
            <person name="Kim H.G."/>
            <person name="Park J.Y."/>
            <person name="Lim Y.P."/>
            <person name="Ludwig-Muller J."/>
            <person name="Dixelius C."/>
        </authorList>
    </citation>
    <scope>NUCLEOTIDE SEQUENCE</scope>
    <source>
        <tissue evidence="2">Potato root galls</tissue>
    </source>
</reference>
<dbReference type="EMBL" id="HACM01008347">
    <property type="protein sequence ID" value="CRZ08789.1"/>
    <property type="molecule type" value="Transcribed_RNA"/>
</dbReference>
<feature type="transmembrane region" description="Helical" evidence="1">
    <location>
        <begin position="62"/>
        <end position="86"/>
    </location>
</feature>
<evidence type="ECO:0000256" key="1">
    <source>
        <dbReference type="SAM" id="Phobius"/>
    </source>
</evidence>